<evidence type="ECO:0000313" key="3">
    <source>
        <dbReference type="Proteomes" id="UP000036403"/>
    </source>
</evidence>
<comment type="caution">
    <text evidence="2">The sequence shown here is derived from an EMBL/GenBank/DDBJ whole genome shotgun (WGS) entry which is preliminary data.</text>
</comment>
<name>A0A0J7KD43_LASNI</name>
<dbReference type="Proteomes" id="UP000036403">
    <property type="component" value="Unassembled WGS sequence"/>
</dbReference>
<dbReference type="AlphaFoldDB" id="A0A0J7KD43"/>
<evidence type="ECO:0000313" key="2">
    <source>
        <dbReference type="EMBL" id="KMQ88104.1"/>
    </source>
</evidence>
<accession>A0A0J7KD43</accession>
<reference evidence="2 3" key="1">
    <citation type="submission" date="2015-04" db="EMBL/GenBank/DDBJ databases">
        <title>Lasius niger genome sequencing.</title>
        <authorList>
            <person name="Konorov E.A."/>
            <person name="Nikitin M.A."/>
            <person name="Kirill M.V."/>
            <person name="Chang P."/>
        </authorList>
    </citation>
    <scope>NUCLEOTIDE SEQUENCE [LARGE SCALE GENOMIC DNA]</scope>
    <source>
        <tissue evidence="2">Whole</tissue>
    </source>
</reference>
<gene>
    <name evidence="2" type="ORF">RF55_12467</name>
</gene>
<keyword evidence="3" id="KW-1185">Reference proteome</keyword>
<dbReference type="PaxDb" id="67767-A0A0J7KD43"/>
<dbReference type="EMBL" id="LBMM01009486">
    <property type="protein sequence ID" value="KMQ88104.1"/>
    <property type="molecule type" value="Genomic_DNA"/>
</dbReference>
<evidence type="ECO:0000256" key="1">
    <source>
        <dbReference type="SAM" id="MobiDB-lite"/>
    </source>
</evidence>
<proteinExistence type="predicted"/>
<sequence length="84" mass="9539">MSSSNTENNMKTTDHHEDFSDNLILEEMESSVEDIDESYISTRSIQNKDAEKTISIAPTAFIPEAAISVPSTSRKFWKKLSRQK</sequence>
<feature type="compositionally biased region" description="Polar residues" evidence="1">
    <location>
        <begin position="1"/>
        <end position="11"/>
    </location>
</feature>
<feature type="region of interest" description="Disordered" evidence="1">
    <location>
        <begin position="1"/>
        <end position="22"/>
    </location>
</feature>
<protein>
    <submittedName>
        <fullName evidence="2">Amorpha--diene synthase</fullName>
    </submittedName>
</protein>
<organism evidence="2 3">
    <name type="scientific">Lasius niger</name>
    <name type="common">Black garden ant</name>
    <dbReference type="NCBI Taxonomy" id="67767"/>
    <lineage>
        <taxon>Eukaryota</taxon>
        <taxon>Metazoa</taxon>
        <taxon>Ecdysozoa</taxon>
        <taxon>Arthropoda</taxon>
        <taxon>Hexapoda</taxon>
        <taxon>Insecta</taxon>
        <taxon>Pterygota</taxon>
        <taxon>Neoptera</taxon>
        <taxon>Endopterygota</taxon>
        <taxon>Hymenoptera</taxon>
        <taxon>Apocrita</taxon>
        <taxon>Aculeata</taxon>
        <taxon>Formicoidea</taxon>
        <taxon>Formicidae</taxon>
        <taxon>Formicinae</taxon>
        <taxon>Lasius</taxon>
        <taxon>Lasius</taxon>
    </lineage>
</organism>